<dbReference type="GO" id="GO:0019172">
    <property type="term" value="F:glyoxalase III activity"/>
    <property type="evidence" value="ECO:0007669"/>
    <property type="project" value="TreeGrafter"/>
</dbReference>
<dbReference type="PANTHER" id="PTHR48094:SF11">
    <property type="entry name" value="GLUTATHIONE-INDEPENDENT GLYOXALASE HSP31-RELATED"/>
    <property type="match status" value="1"/>
</dbReference>
<dbReference type="BioCyc" id="SCEL448385:SCE_RS23735-MONOMER"/>
<reference evidence="7 8" key="1">
    <citation type="journal article" date="2007" name="Nat. Biotechnol.">
        <title>Complete genome sequence of the myxobacterium Sorangium cellulosum.</title>
        <authorList>
            <person name="Schneiker S."/>
            <person name="Perlova O."/>
            <person name="Kaiser O."/>
            <person name="Gerth K."/>
            <person name="Alici A."/>
            <person name="Altmeyer M.O."/>
            <person name="Bartels D."/>
            <person name="Bekel T."/>
            <person name="Beyer S."/>
            <person name="Bode E."/>
            <person name="Bode H.B."/>
            <person name="Bolten C.J."/>
            <person name="Choudhuri J.V."/>
            <person name="Doss S."/>
            <person name="Elnakady Y.A."/>
            <person name="Frank B."/>
            <person name="Gaigalat L."/>
            <person name="Goesmann A."/>
            <person name="Groeger C."/>
            <person name="Gross F."/>
            <person name="Jelsbak L."/>
            <person name="Jelsbak L."/>
            <person name="Kalinowski J."/>
            <person name="Kegler C."/>
            <person name="Knauber T."/>
            <person name="Konietzny S."/>
            <person name="Kopp M."/>
            <person name="Krause L."/>
            <person name="Krug D."/>
            <person name="Linke B."/>
            <person name="Mahmud T."/>
            <person name="Martinez-Arias R."/>
            <person name="McHardy A.C."/>
            <person name="Merai M."/>
            <person name="Meyer F."/>
            <person name="Mormann S."/>
            <person name="Munoz-Dorado J."/>
            <person name="Perez J."/>
            <person name="Pradella S."/>
            <person name="Rachid S."/>
            <person name="Raddatz G."/>
            <person name="Rosenau F."/>
            <person name="Rueckert C."/>
            <person name="Sasse F."/>
            <person name="Scharfe M."/>
            <person name="Schuster S.C."/>
            <person name="Suen G."/>
            <person name="Treuner-Lange A."/>
            <person name="Velicer G.J."/>
            <person name="Vorholter F.-J."/>
            <person name="Weissman K.J."/>
            <person name="Welch R.D."/>
            <person name="Wenzel S.C."/>
            <person name="Whitworth D.E."/>
            <person name="Wilhelm S."/>
            <person name="Wittmann C."/>
            <person name="Bloecker H."/>
            <person name="Puehler A."/>
            <person name="Mueller R."/>
        </authorList>
    </citation>
    <scope>NUCLEOTIDE SEQUENCE [LARGE SCALE GENOMIC DNA]</scope>
    <source>
        <strain evidence="8">So ce56</strain>
    </source>
</reference>
<feature type="domain" description="DJ-1/PfpI" evidence="6">
    <location>
        <begin position="106"/>
        <end position="307"/>
    </location>
</feature>
<evidence type="ECO:0000313" key="7">
    <source>
        <dbReference type="EMBL" id="CAN94784.1"/>
    </source>
</evidence>
<dbReference type="CDD" id="cd03141">
    <property type="entry name" value="GATase1_Hsp31_like"/>
    <property type="match status" value="1"/>
</dbReference>
<dbReference type="AlphaFoldDB" id="A9F9P4"/>
<gene>
    <name evidence="7" type="ordered locus">sce4621</name>
</gene>
<evidence type="ECO:0000259" key="6">
    <source>
        <dbReference type="Pfam" id="PF01965"/>
    </source>
</evidence>
<dbReference type="PANTHER" id="PTHR48094">
    <property type="entry name" value="PROTEIN/NUCLEIC ACID DEGLYCASE DJ-1-RELATED"/>
    <property type="match status" value="1"/>
</dbReference>
<dbReference type="STRING" id="448385.sce4621"/>
<feature type="transmembrane region" description="Helical" evidence="5">
    <location>
        <begin position="38"/>
        <end position="60"/>
    </location>
</feature>
<dbReference type="Proteomes" id="UP000002139">
    <property type="component" value="Chromosome"/>
</dbReference>
<keyword evidence="8" id="KW-1185">Reference proteome</keyword>
<evidence type="ECO:0000313" key="8">
    <source>
        <dbReference type="Proteomes" id="UP000002139"/>
    </source>
</evidence>
<keyword evidence="5" id="KW-0472">Membrane</keyword>
<dbReference type="InterPro" id="IPR029062">
    <property type="entry name" value="Class_I_gatase-like"/>
</dbReference>
<dbReference type="eggNOG" id="COG0693">
    <property type="taxonomic scope" value="Bacteria"/>
</dbReference>
<keyword evidence="5" id="KW-1133">Transmembrane helix</keyword>
<dbReference type="InterPro" id="IPR002818">
    <property type="entry name" value="DJ-1/PfpI"/>
</dbReference>
<dbReference type="GO" id="GO:0005737">
    <property type="term" value="C:cytoplasm"/>
    <property type="evidence" value="ECO:0007669"/>
    <property type="project" value="TreeGrafter"/>
</dbReference>
<feature type="compositionally biased region" description="Basic residues" evidence="4">
    <location>
        <begin position="25"/>
        <end position="34"/>
    </location>
</feature>
<dbReference type="EMBL" id="AM746676">
    <property type="protein sequence ID" value="CAN94784.1"/>
    <property type="molecule type" value="Genomic_DNA"/>
</dbReference>
<keyword evidence="2" id="KW-0456">Lyase</keyword>
<evidence type="ECO:0000256" key="4">
    <source>
        <dbReference type="SAM" id="MobiDB-lite"/>
    </source>
</evidence>
<evidence type="ECO:0000256" key="3">
    <source>
        <dbReference type="ARBA" id="ARBA00038493"/>
    </source>
</evidence>
<accession>A9F9P4</accession>
<dbReference type="InterPro" id="IPR050325">
    <property type="entry name" value="Prot/Nucl_acid_deglycase"/>
</dbReference>
<keyword evidence="5" id="KW-0812">Transmembrane</keyword>
<dbReference type="KEGG" id="scl:sce4621"/>
<keyword evidence="1" id="KW-0346">Stress response</keyword>
<evidence type="ECO:0000256" key="5">
    <source>
        <dbReference type="SAM" id="Phobius"/>
    </source>
</evidence>
<feature type="region of interest" description="Disordered" evidence="4">
    <location>
        <begin position="1"/>
        <end position="34"/>
    </location>
</feature>
<comment type="similarity">
    <text evidence="3">Belongs to the peptidase C56 family. HSP31-like subfamily.</text>
</comment>
<evidence type="ECO:0000256" key="2">
    <source>
        <dbReference type="ARBA" id="ARBA00023239"/>
    </source>
</evidence>
<evidence type="ECO:0000256" key="1">
    <source>
        <dbReference type="ARBA" id="ARBA00023016"/>
    </source>
</evidence>
<organism evidence="7 8">
    <name type="scientific">Sorangium cellulosum (strain So ce56)</name>
    <name type="common">Polyangium cellulosum (strain So ce56)</name>
    <dbReference type="NCBI Taxonomy" id="448385"/>
    <lineage>
        <taxon>Bacteria</taxon>
        <taxon>Pseudomonadati</taxon>
        <taxon>Myxococcota</taxon>
        <taxon>Polyangia</taxon>
        <taxon>Polyangiales</taxon>
        <taxon>Polyangiaceae</taxon>
        <taxon>Sorangium</taxon>
    </lineage>
</organism>
<proteinExistence type="inferred from homology"/>
<feature type="compositionally biased region" description="Basic and acidic residues" evidence="4">
    <location>
        <begin position="1"/>
        <end position="18"/>
    </location>
</feature>
<dbReference type="Gene3D" id="3.40.50.880">
    <property type="match status" value="1"/>
</dbReference>
<name>A9F9P4_SORC5</name>
<dbReference type="Pfam" id="PF01965">
    <property type="entry name" value="DJ-1_PfpI"/>
    <property type="match status" value="1"/>
</dbReference>
<dbReference type="GO" id="GO:0019243">
    <property type="term" value="P:methylglyoxal catabolic process to D-lactate via S-lactoyl-glutathione"/>
    <property type="evidence" value="ECO:0007669"/>
    <property type="project" value="TreeGrafter"/>
</dbReference>
<dbReference type="SUPFAM" id="SSF52317">
    <property type="entry name" value="Class I glutamine amidotransferase-like"/>
    <property type="match status" value="1"/>
</dbReference>
<protein>
    <recommendedName>
        <fullName evidence="6">DJ-1/PfpI domain-containing protein</fullName>
    </recommendedName>
</protein>
<dbReference type="HOGENOM" id="CLU_070319_0_1_7"/>
<sequence>MVSRMTTERTKRDGERPATEPTRGPGRRRAPRAAARRTALIAGLAVVLAGSALVACGAAAPRLHPVFPERPVAEKPRGKILFVLSAAREQTLADSSKRATGTFLGEFYEPYMALTGAGHEVVFATDGGAAPAIDPESLDERYWGDGARRAQAQRFVERAPEVRAPLSLKAARTAADSFDGIVVPGGQGVMVDLLDNADLHALLAHFGAKHQPVGLICHAPAVLTRMRQPHPLSGRTVTSVSSFEEFYIETFVMGADAQVRGIGEQLEDHGYEHEAAFPGSAYAQRDCNLVTSQNPFSTDRFSALYLEALADYRRGARCAEGAGEGHR</sequence>